<dbReference type="EMBL" id="JBIACJ010000018">
    <property type="protein sequence ID" value="MFE8698681.1"/>
    <property type="molecule type" value="Genomic_DNA"/>
</dbReference>
<protein>
    <recommendedName>
        <fullName evidence="5">Lipoprotein</fullName>
    </recommendedName>
</protein>
<evidence type="ECO:0000313" key="3">
    <source>
        <dbReference type="EMBL" id="MFE8698681.1"/>
    </source>
</evidence>
<name>A0ABW6K3B4_9BACI</name>
<evidence type="ECO:0000256" key="2">
    <source>
        <dbReference type="SAM" id="SignalP"/>
    </source>
</evidence>
<keyword evidence="2" id="KW-0732">Signal</keyword>
<feature type="coiled-coil region" evidence="1">
    <location>
        <begin position="25"/>
        <end position="66"/>
    </location>
</feature>
<proteinExistence type="predicted"/>
<dbReference type="Proteomes" id="UP001601058">
    <property type="component" value="Unassembled WGS sequence"/>
</dbReference>
<evidence type="ECO:0000313" key="4">
    <source>
        <dbReference type="Proteomes" id="UP001601058"/>
    </source>
</evidence>
<comment type="caution">
    <text evidence="3">The sequence shown here is derived from an EMBL/GenBank/DDBJ whole genome shotgun (WGS) entry which is preliminary data.</text>
</comment>
<keyword evidence="1" id="KW-0175">Coiled coil</keyword>
<accession>A0ABW6K3B4</accession>
<sequence length="335" mass="38262">MKRFLLSLVFLVIAGILAGCTNQTSTSEASEINELNKQIEQLSLENEALQNTVEELRKELEATVNNEDAVIGAKEIENYPRSLYKEITFDIDKDGEDEIIELYVNADRMENGLFAWDDGQTWLLVVKDGNKTYPLYDGFVQLGSIDLSTATLDGKPSIVMLERWHADKSVYTFAFDHEAKGFVKETLYKKENLLQHYNQPASYAFFKDAYELTKQAFTDKAVKALEASENNLQELHDRAAIFDPILVELGNAQRLFESVGELNPELSVSISKIYNLLNQMVINPPTAEQMNQLRYIHEEFIENEGEDLIIEEENQIHPDIKEKLQRIDSILNGEK</sequence>
<gene>
    <name evidence="3" type="ORF">ACFYKT_20520</name>
</gene>
<feature type="signal peptide" evidence="2">
    <location>
        <begin position="1"/>
        <end position="18"/>
    </location>
</feature>
<dbReference type="RefSeq" id="WP_389223466.1">
    <property type="nucleotide sequence ID" value="NZ_JBIACJ010000018.1"/>
</dbReference>
<evidence type="ECO:0008006" key="5">
    <source>
        <dbReference type="Google" id="ProtNLM"/>
    </source>
</evidence>
<reference evidence="3 4" key="1">
    <citation type="submission" date="2024-08" db="EMBL/GenBank/DDBJ databases">
        <title>Two novel Cytobacillus novel species.</title>
        <authorList>
            <person name="Liu G."/>
        </authorList>
    </citation>
    <scope>NUCLEOTIDE SEQUENCE [LARGE SCALE GENOMIC DNA]</scope>
    <source>
        <strain evidence="3 4">FJAT-53684</strain>
    </source>
</reference>
<feature type="chain" id="PRO_5046755501" description="Lipoprotein" evidence="2">
    <location>
        <begin position="19"/>
        <end position="335"/>
    </location>
</feature>
<dbReference type="PROSITE" id="PS51257">
    <property type="entry name" value="PROKAR_LIPOPROTEIN"/>
    <property type="match status" value="1"/>
</dbReference>
<evidence type="ECO:0000256" key="1">
    <source>
        <dbReference type="SAM" id="Coils"/>
    </source>
</evidence>
<organism evidence="3 4">
    <name type="scientific">Cytobacillus mangrovibacter</name>
    <dbReference type="NCBI Taxonomy" id="3299024"/>
    <lineage>
        <taxon>Bacteria</taxon>
        <taxon>Bacillati</taxon>
        <taxon>Bacillota</taxon>
        <taxon>Bacilli</taxon>
        <taxon>Bacillales</taxon>
        <taxon>Bacillaceae</taxon>
        <taxon>Cytobacillus</taxon>
    </lineage>
</organism>
<keyword evidence="4" id="KW-1185">Reference proteome</keyword>